<dbReference type="InterPro" id="IPR051781">
    <property type="entry name" value="Metallo-dep_Hydrolase"/>
</dbReference>
<dbReference type="STRING" id="1408157.A0A1J7I5B2"/>
<dbReference type="Gene3D" id="3.20.20.140">
    <property type="entry name" value="Metal-dependent hydrolases"/>
    <property type="match status" value="1"/>
</dbReference>
<dbReference type="SUPFAM" id="SSF51556">
    <property type="entry name" value="Metallo-dependent hydrolases"/>
    <property type="match status" value="1"/>
</dbReference>
<accession>A0A1J7I5B2</accession>
<dbReference type="InterPro" id="IPR032466">
    <property type="entry name" value="Metal_Hydrolase"/>
</dbReference>
<dbReference type="AlphaFoldDB" id="A0A1J7I5B2"/>
<dbReference type="GO" id="GO:0016810">
    <property type="term" value="F:hydrolase activity, acting on carbon-nitrogen (but not peptide) bonds"/>
    <property type="evidence" value="ECO:0007669"/>
    <property type="project" value="InterPro"/>
</dbReference>
<keyword evidence="2" id="KW-0378">Hydrolase</keyword>
<keyword evidence="3" id="KW-1185">Reference proteome</keyword>
<dbReference type="Proteomes" id="UP000182658">
    <property type="component" value="Unassembled WGS sequence"/>
</dbReference>
<proteinExistence type="predicted"/>
<protein>
    <submittedName>
        <fullName evidence="2">Composite domain of metallo-dependent hydrolase</fullName>
    </submittedName>
</protein>
<sequence length="506" mass="55339">MTTTTRTPGSVSWEPWTLAELNKANTEKASKGTPRNVAFIENLKLDPELQPKKYEIAGTHPQSKILITDAKILDSTGREPYRGDVLIQGERIVAVGEVPNKTELEKDPGVRVFKAKGRTLMSGLGDGHTHFTWNGGDLNKLGDLGVEEHVLLTVKSAQCFLDSGYTMCFGAASAKDRLDAVVRDAINAGDVPGPRYLANAREIAKPDGDLVPGITAFAEGAEGMRSVVRHNIENIGVDNVKLSMSGEDICEARSAQDCFFTDEETAAAVDEAHKHKKRVCAHARARDSVTMCIRHGVDVIFHASYVDDEGMDMLEKTKEKQFIVPAINWLWGTAFDAEAFGYSHEAAEKAGYKRELEVAVAGLREMHRRGIVVLPGGDYGFAWTPHGTYARDLEHFVKLLDFTPHEAIIAATAGVAALLMRGNELGKIQPGYYADCILVDGDPLEDITVLQDHSKLDVILINGRVHKAGRKEYIMDSSGSLSVGLDSTKHLEVDFPQVNPAMQKAY</sequence>
<dbReference type="InterPro" id="IPR057744">
    <property type="entry name" value="OTAase-like"/>
</dbReference>
<evidence type="ECO:0000313" key="3">
    <source>
        <dbReference type="Proteomes" id="UP000182658"/>
    </source>
</evidence>
<name>A0A1J7I5B2_9PEZI</name>
<evidence type="ECO:0000313" key="2">
    <source>
        <dbReference type="EMBL" id="OIW22831.1"/>
    </source>
</evidence>
<dbReference type="Gene3D" id="2.30.40.10">
    <property type="entry name" value="Urease, subunit C, domain 1"/>
    <property type="match status" value="1"/>
</dbReference>
<dbReference type="PANTHER" id="PTHR43135">
    <property type="entry name" value="ALPHA-D-RIBOSE 1-METHYLPHOSPHONATE 5-TRIPHOSPHATE DIPHOSPHATASE"/>
    <property type="match status" value="1"/>
</dbReference>
<dbReference type="InterPro" id="IPR011059">
    <property type="entry name" value="Metal-dep_hydrolase_composite"/>
</dbReference>
<dbReference type="Pfam" id="PF01979">
    <property type="entry name" value="Amidohydro_1"/>
    <property type="match status" value="1"/>
</dbReference>
<feature type="domain" description="Amidohydrolase-related" evidence="1">
    <location>
        <begin position="120"/>
        <end position="465"/>
    </location>
</feature>
<dbReference type="OrthoDB" id="194468at2759"/>
<reference evidence="2 3" key="1">
    <citation type="submission" date="2016-10" db="EMBL/GenBank/DDBJ databases">
        <title>Draft genome sequence of Coniochaeta ligniaria NRRL30616, a lignocellulolytic fungus for bioabatement of inhibitors in plant biomass hydrolysates.</title>
        <authorList>
            <consortium name="DOE Joint Genome Institute"/>
            <person name="Jimenez D.J."/>
            <person name="Hector R.E."/>
            <person name="Riley R."/>
            <person name="Sun H."/>
            <person name="Grigoriev I.V."/>
            <person name="Van Elsas J.D."/>
            <person name="Nichols N.N."/>
        </authorList>
    </citation>
    <scope>NUCLEOTIDE SEQUENCE [LARGE SCALE GENOMIC DNA]</scope>
    <source>
        <strain evidence="2 3">NRRL 30616</strain>
    </source>
</reference>
<organism evidence="2 3">
    <name type="scientific">Coniochaeta ligniaria NRRL 30616</name>
    <dbReference type="NCBI Taxonomy" id="1408157"/>
    <lineage>
        <taxon>Eukaryota</taxon>
        <taxon>Fungi</taxon>
        <taxon>Dikarya</taxon>
        <taxon>Ascomycota</taxon>
        <taxon>Pezizomycotina</taxon>
        <taxon>Sordariomycetes</taxon>
        <taxon>Sordariomycetidae</taxon>
        <taxon>Coniochaetales</taxon>
        <taxon>Coniochaetaceae</taxon>
        <taxon>Coniochaeta</taxon>
    </lineage>
</organism>
<dbReference type="PANTHER" id="PTHR43135:SF3">
    <property type="entry name" value="ALPHA-D-RIBOSE 1-METHYLPHOSPHONATE 5-TRIPHOSPHATE DIPHOSPHATASE"/>
    <property type="match status" value="1"/>
</dbReference>
<dbReference type="InParanoid" id="A0A1J7I5B2"/>
<dbReference type="InterPro" id="IPR006680">
    <property type="entry name" value="Amidohydro-rel"/>
</dbReference>
<dbReference type="CDD" id="cd01299">
    <property type="entry name" value="Met_dep_hydrolase_A"/>
    <property type="match status" value="1"/>
</dbReference>
<gene>
    <name evidence="2" type="ORF">CONLIGDRAFT_719675</name>
</gene>
<evidence type="ECO:0000259" key="1">
    <source>
        <dbReference type="Pfam" id="PF01979"/>
    </source>
</evidence>
<dbReference type="SUPFAM" id="SSF51338">
    <property type="entry name" value="Composite domain of metallo-dependent hydrolases"/>
    <property type="match status" value="1"/>
</dbReference>
<dbReference type="EMBL" id="KV875110">
    <property type="protein sequence ID" value="OIW22831.1"/>
    <property type="molecule type" value="Genomic_DNA"/>
</dbReference>